<keyword evidence="1" id="KW-1133">Transmembrane helix</keyword>
<organism evidence="2 3">
    <name type="scientific">Floridaenema evergladense BLCC-F167</name>
    <dbReference type="NCBI Taxonomy" id="3153639"/>
    <lineage>
        <taxon>Bacteria</taxon>
        <taxon>Bacillati</taxon>
        <taxon>Cyanobacteriota</taxon>
        <taxon>Cyanophyceae</taxon>
        <taxon>Oscillatoriophycideae</taxon>
        <taxon>Aerosakkonematales</taxon>
        <taxon>Aerosakkonemataceae</taxon>
        <taxon>Floridanema</taxon>
        <taxon>Floridanema evergladense</taxon>
    </lineage>
</organism>
<dbReference type="EMBL" id="JBHFNT010000048">
    <property type="protein sequence ID" value="MFB2833912.1"/>
    <property type="molecule type" value="Genomic_DNA"/>
</dbReference>
<evidence type="ECO:0000313" key="2">
    <source>
        <dbReference type="EMBL" id="MFB2833912.1"/>
    </source>
</evidence>
<proteinExistence type="predicted"/>
<keyword evidence="1" id="KW-0812">Transmembrane</keyword>
<sequence length="89" mass="10716">MVAFLLLGKPLIWSLALAIIAGIAIGWIITGWESKELPNEQNISSDLAELKRDKEEKKTKKRPIKRYRRQPKESWFFWKNPRRRRKKRR</sequence>
<evidence type="ECO:0000313" key="3">
    <source>
        <dbReference type="Proteomes" id="UP001576780"/>
    </source>
</evidence>
<gene>
    <name evidence="2" type="ORF">ACE1CA_05205</name>
</gene>
<protein>
    <recommendedName>
        <fullName evidence="4">ATP synthase F0 subunit 8</fullName>
    </recommendedName>
</protein>
<evidence type="ECO:0008006" key="4">
    <source>
        <dbReference type="Google" id="ProtNLM"/>
    </source>
</evidence>
<accession>A0ABV4WGB0</accession>
<keyword evidence="1" id="KW-0472">Membrane</keyword>
<dbReference type="RefSeq" id="WP_413276360.1">
    <property type="nucleotide sequence ID" value="NZ_JBHFNT010000048.1"/>
</dbReference>
<evidence type="ECO:0000256" key="1">
    <source>
        <dbReference type="SAM" id="Phobius"/>
    </source>
</evidence>
<feature type="transmembrane region" description="Helical" evidence="1">
    <location>
        <begin position="12"/>
        <end position="32"/>
    </location>
</feature>
<keyword evidence="3" id="KW-1185">Reference proteome</keyword>
<dbReference type="Proteomes" id="UP001576780">
    <property type="component" value="Unassembled WGS sequence"/>
</dbReference>
<name>A0ABV4WGB0_9CYAN</name>
<comment type="caution">
    <text evidence="2">The sequence shown here is derived from an EMBL/GenBank/DDBJ whole genome shotgun (WGS) entry which is preliminary data.</text>
</comment>
<reference evidence="2 3" key="1">
    <citation type="submission" date="2024-09" db="EMBL/GenBank/DDBJ databases">
        <title>Floridaenema gen nov. (Aerosakkonemataceae, Aerosakkonematales ord. nov., Cyanobacteria) from benthic tropical and subtropical fresh waters, with the description of four new species.</title>
        <authorList>
            <person name="Moretto J.A."/>
            <person name="Berthold D.E."/>
            <person name="Lefler F.W."/>
            <person name="Huang I.-S."/>
            <person name="Laughinghouse H. IV."/>
        </authorList>
    </citation>
    <scope>NUCLEOTIDE SEQUENCE [LARGE SCALE GENOMIC DNA]</scope>
    <source>
        <strain evidence="2 3">BLCC-F167</strain>
    </source>
</reference>